<accession>A0A3M7SMW2</accession>
<dbReference type="AlphaFoldDB" id="A0A3M7SMW2"/>
<evidence type="ECO:0000313" key="1">
    <source>
        <dbReference type="EMBL" id="RNA37025.1"/>
    </source>
</evidence>
<dbReference type="Proteomes" id="UP000276133">
    <property type="component" value="Unassembled WGS sequence"/>
</dbReference>
<dbReference type="OrthoDB" id="10387874at2759"/>
<name>A0A3M7SMW2_BRAPC</name>
<sequence length="359" mass="41878">MNPTLKFDVILVKDSHEKTVDEIKNLIFKRLENLTTGDIVIISSFSRIENKNEHINDAIFYLVYSENSQKKLIKLIKTLDGSYAVPKDVTKAITASKPGLNIIQNYSKIYNIGLNEYKNCFKSIELDYKVHFDQFPDDVKIDKNLQVNNRICYFIEPPVDDNNNIDFIKLNKNFYAFCDRDQLMESMQDLEIDVDLEANEEVLDESGKENCEMAEDLLIAENERDAEVEDFAKNFKKIYENDFIDYLKKLEPNTLLNATSLPIKKYNKDTYEEDTADSTTLVFYFEKLELDEKGNINILVATSFDKTEKCYFTPFLCNDYGPYYKANLLCSYYNIGRSKDKEALNFFLDLPIDLYNLIE</sequence>
<protein>
    <submittedName>
        <fullName evidence="1">Uncharacterized protein</fullName>
    </submittedName>
</protein>
<organism evidence="1 2">
    <name type="scientific">Brachionus plicatilis</name>
    <name type="common">Marine rotifer</name>
    <name type="synonym">Brachionus muelleri</name>
    <dbReference type="NCBI Taxonomy" id="10195"/>
    <lineage>
        <taxon>Eukaryota</taxon>
        <taxon>Metazoa</taxon>
        <taxon>Spiralia</taxon>
        <taxon>Gnathifera</taxon>
        <taxon>Rotifera</taxon>
        <taxon>Eurotatoria</taxon>
        <taxon>Monogononta</taxon>
        <taxon>Pseudotrocha</taxon>
        <taxon>Ploima</taxon>
        <taxon>Brachionidae</taxon>
        <taxon>Brachionus</taxon>
    </lineage>
</organism>
<comment type="caution">
    <text evidence="1">The sequence shown here is derived from an EMBL/GenBank/DDBJ whole genome shotgun (WGS) entry which is preliminary data.</text>
</comment>
<keyword evidence="2" id="KW-1185">Reference proteome</keyword>
<reference evidence="1 2" key="1">
    <citation type="journal article" date="2018" name="Sci. Rep.">
        <title>Genomic signatures of local adaptation to the degree of environmental predictability in rotifers.</title>
        <authorList>
            <person name="Franch-Gras L."/>
            <person name="Hahn C."/>
            <person name="Garcia-Roger E.M."/>
            <person name="Carmona M.J."/>
            <person name="Serra M."/>
            <person name="Gomez A."/>
        </authorList>
    </citation>
    <scope>NUCLEOTIDE SEQUENCE [LARGE SCALE GENOMIC DNA]</scope>
    <source>
        <strain evidence="1">HYR1</strain>
    </source>
</reference>
<gene>
    <name evidence="1" type="ORF">BpHYR1_033610</name>
</gene>
<evidence type="ECO:0000313" key="2">
    <source>
        <dbReference type="Proteomes" id="UP000276133"/>
    </source>
</evidence>
<proteinExistence type="predicted"/>
<dbReference type="EMBL" id="REGN01001104">
    <property type="protein sequence ID" value="RNA37025.1"/>
    <property type="molecule type" value="Genomic_DNA"/>
</dbReference>